<feature type="non-terminal residue" evidence="1">
    <location>
        <position position="177"/>
    </location>
</feature>
<sequence>MGKDKFLSSVDKFAHQQSAITNLIANIPLSPSNTVSPVQLIQHIAEKYTLNHKQWITFQIVSSFFLQLIYPEEHSMRMLMTGPGGTGKSHVVLALHTLMSRYGQGHLLRFLAPTGSAAANIDGSTIHKAFGLSIQKKQKGKGNRKPELRKEWKGVWMLLLDESSLCGEQLMCDIDHA</sequence>
<organism evidence="1 2">
    <name type="scientific">Hygrophoropsis aurantiaca</name>
    <dbReference type="NCBI Taxonomy" id="72124"/>
    <lineage>
        <taxon>Eukaryota</taxon>
        <taxon>Fungi</taxon>
        <taxon>Dikarya</taxon>
        <taxon>Basidiomycota</taxon>
        <taxon>Agaricomycotina</taxon>
        <taxon>Agaricomycetes</taxon>
        <taxon>Agaricomycetidae</taxon>
        <taxon>Boletales</taxon>
        <taxon>Coniophorineae</taxon>
        <taxon>Hygrophoropsidaceae</taxon>
        <taxon>Hygrophoropsis</taxon>
    </lineage>
</organism>
<accession>A0ACB7ZTP0</accession>
<comment type="caution">
    <text evidence="1">The sequence shown here is derived from an EMBL/GenBank/DDBJ whole genome shotgun (WGS) entry which is preliminary data.</text>
</comment>
<evidence type="ECO:0000313" key="2">
    <source>
        <dbReference type="Proteomes" id="UP000790377"/>
    </source>
</evidence>
<dbReference type="Proteomes" id="UP000790377">
    <property type="component" value="Unassembled WGS sequence"/>
</dbReference>
<proteinExistence type="predicted"/>
<keyword evidence="2" id="KW-1185">Reference proteome</keyword>
<reference evidence="1" key="1">
    <citation type="journal article" date="2021" name="New Phytol.">
        <title>Evolutionary innovations through gain and loss of genes in the ectomycorrhizal Boletales.</title>
        <authorList>
            <person name="Wu G."/>
            <person name="Miyauchi S."/>
            <person name="Morin E."/>
            <person name="Kuo A."/>
            <person name="Drula E."/>
            <person name="Varga T."/>
            <person name="Kohler A."/>
            <person name="Feng B."/>
            <person name="Cao Y."/>
            <person name="Lipzen A."/>
            <person name="Daum C."/>
            <person name="Hundley H."/>
            <person name="Pangilinan J."/>
            <person name="Johnson J."/>
            <person name="Barry K."/>
            <person name="LaButti K."/>
            <person name="Ng V."/>
            <person name="Ahrendt S."/>
            <person name="Min B."/>
            <person name="Choi I.G."/>
            <person name="Park H."/>
            <person name="Plett J.M."/>
            <person name="Magnuson J."/>
            <person name="Spatafora J.W."/>
            <person name="Nagy L.G."/>
            <person name="Henrissat B."/>
            <person name="Grigoriev I.V."/>
            <person name="Yang Z.L."/>
            <person name="Xu J."/>
            <person name="Martin F.M."/>
        </authorList>
    </citation>
    <scope>NUCLEOTIDE SEQUENCE</scope>
    <source>
        <strain evidence="1">ATCC 28755</strain>
    </source>
</reference>
<name>A0ACB7ZTP0_9AGAM</name>
<protein>
    <submittedName>
        <fullName evidence="1">Uncharacterized protein</fullName>
    </submittedName>
</protein>
<dbReference type="EMBL" id="MU268526">
    <property type="protein sequence ID" value="KAH7904306.1"/>
    <property type="molecule type" value="Genomic_DNA"/>
</dbReference>
<evidence type="ECO:0000313" key="1">
    <source>
        <dbReference type="EMBL" id="KAH7904306.1"/>
    </source>
</evidence>
<gene>
    <name evidence="1" type="ORF">BJ138DRAFT_1019310</name>
</gene>